<dbReference type="AlphaFoldDB" id="A0A926NCB6"/>
<dbReference type="RefSeq" id="WP_191140281.1">
    <property type="nucleotide sequence ID" value="NZ_JACXAG020000005.1"/>
</dbReference>
<evidence type="ECO:0000256" key="4">
    <source>
        <dbReference type="ARBA" id="ARBA00031122"/>
    </source>
</evidence>
<proteinExistence type="predicted"/>
<name>A0A926NCB6_9BACL</name>
<dbReference type="InterPro" id="IPR019432">
    <property type="entry name" value="Acyltransferase_MbtK/IucB-like"/>
</dbReference>
<organism evidence="6 7">
    <name type="scientific">Polycladospora coralii</name>
    <dbReference type="NCBI Taxonomy" id="2771432"/>
    <lineage>
        <taxon>Bacteria</taxon>
        <taxon>Bacillati</taxon>
        <taxon>Bacillota</taxon>
        <taxon>Bacilli</taxon>
        <taxon>Bacillales</taxon>
        <taxon>Thermoactinomycetaceae</taxon>
        <taxon>Polycladospora</taxon>
    </lineage>
</organism>
<comment type="function">
    <text evidence="1">Acyltransferase required for the direct transfer of medium- to long-chain fatty acyl moieties from a carrier protein (MbtL) on to the epsilon-amino group of lysine residue in the mycobactin core.</text>
</comment>
<dbReference type="SMART" id="SM01006">
    <property type="entry name" value="AlcB"/>
    <property type="match status" value="1"/>
</dbReference>
<comment type="caution">
    <text evidence="6">The sequence shown here is derived from an EMBL/GenBank/DDBJ whole genome shotgun (WGS) entry which is preliminary data.</text>
</comment>
<accession>A0A926NCB6</accession>
<protein>
    <recommendedName>
        <fullName evidence="3">Lysine N-acyltransferase MbtK</fullName>
    </recommendedName>
    <alternativeName>
        <fullName evidence="4">Mycobactin synthase protein K</fullName>
    </alternativeName>
</protein>
<comment type="pathway">
    <text evidence="2">Siderophore biosynthesis.</text>
</comment>
<dbReference type="EMBL" id="JACXAH010000013">
    <property type="protein sequence ID" value="MBD1372770.1"/>
    <property type="molecule type" value="Genomic_DNA"/>
</dbReference>
<gene>
    <name evidence="6" type="ORF">IC620_10415</name>
</gene>
<evidence type="ECO:0000256" key="1">
    <source>
        <dbReference type="ARBA" id="ARBA00003818"/>
    </source>
</evidence>
<dbReference type="GO" id="GO:0016410">
    <property type="term" value="F:N-acyltransferase activity"/>
    <property type="evidence" value="ECO:0007669"/>
    <property type="project" value="TreeGrafter"/>
</dbReference>
<keyword evidence="7" id="KW-1185">Reference proteome</keyword>
<dbReference type="Gene3D" id="3.40.630.30">
    <property type="match status" value="1"/>
</dbReference>
<evidence type="ECO:0000256" key="2">
    <source>
        <dbReference type="ARBA" id="ARBA00004924"/>
    </source>
</evidence>
<sequence length="185" mass="22381">MATIYKKYDESLDATFTVRPFHPEKDFDLFYEWMHKRYIAPFWKLNVSREKLKEYINWTMSKPERKHYIIELDSKAFGFLMSYEVKSDQIKNYYKDYDETDMGKHVVIGERHHINHKYLVPFFKIVYEVIFNQNEFVKKIVSEPDYRNKYIIPAIEGAGAKIRGNIELPHKTATLTVVKREEFYK</sequence>
<evidence type="ECO:0000313" key="6">
    <source>
        <dbReference type="EMBL" id="MBD1372770.1"/>
    </source>
</evidence>
<dbReference type="SUPFAM" id="SSF55729">
    <property type="entry name" value="Acyl-CoA N-acyltransferases (Nat)"/>
    <property type="match status" value="1"/>
</dbReference>
<reference evidence="6" key="1">
    <citation type="submission" date="2020-09" db="EMBL/GenBank/DDBJ databases">
        <title>A novel bacterium of genus Hazenella, isolated from South China Sea.</title>
        <authorList>
            <person name="Huang H."/>
            <person name="Mo K."/>
            <person name="Hu Y."/>
        </authorList>
    </citation>
    <scope>NUCLEOTIDE SEQUENCE</scope>
    <source>
        <strain evidence="6">IB182357</strain>
    </source>
</reference>
<dbReference type="InterPro" id="IPR016181">
    <property type="entry name" value="Acyl_CoA_acyltransferase"/>
</dbReference>
<dbReference type="Proteomes" id="UP000661691">
    <property type="component" value="Unassembled WGS sequence"/>
</dbReference>
<evidence type="ECO:0000313" key="7">
    <source>
        <dbReference type="Proteomes" id="UP000661691"/>
    </source>
</evidence>
<evidence type="ECO:0000256" key="3">
    <source>
        <dbReference type="ARBA" id="ARBA00020586"/>
    </source>
</evidence>
<evidence type="ECO:0000259" key="5">
    <source>
        <dbReference type="SMART" id="SM01006"/>
    </source>
</evidence>
<dbReference type="GO" id="GO:0019290">
    <property type="term" value="P:siderophore biosynthetic process"/>
    <property type="evidence" value="ECO:0007669"/>
    <property type="project" value="InterPro"/>
</dbReference>
<dbReference type="PANTHER" id="PTHR31438">
    <property type="entry name" value="LYSINE N-ACYLTRANSFERASE C17G9.06C-RELATED"/>
    <property type="match status" value="1"/>
</dbReference>
<feature type="domain" description="Acyltransferase MbtK/IucB-like conserved" evidence="5">
    <location>
        <begin position="19"/>
        <end position="67"/>
    </location>
</feature>
<dbReference type="PANTHER" id="PTHR31438:SF1">
    <property type="entry name" value="LYSINE N-ACYLTRANSFERASE C17G9.06C-RELATED"/>
    <property type="match status" value="1"/>
</dbReference>
<dbReference type="Pfam" id="PF13523">
    <property type="entry name" value="Acetyltransf_8"/>
    <property type="match status" value="1"/>
</dbReference>